<evidence type="ECO:0000256" key="7">
    <source>
        <dbReference type="SAM" id="Phobius"/>
    </source>
</evidence>
<feature type="transmembrane region" description="Helical" evidence="7">
    <location>
        <begin position="204"/>
        <end position="224"/>
    </location>
</feature>
<keyword evidence="2" id="KW-1003">Cell membrane</keyword>
<dbReference type="Proteomes" id="UP000248783">
    <property type="component" value="Unassembled WGS sequence"/>
</dbReference>
<dbReference type="EMBL" id="QKWH01000003">
    <property type="protein sequence ID" value="PZR53919.1"/>
    <property type="molecule type" value="Genomic_DNA"/>
</dbReference>
<keyword evidence="4 7" id="KW-1133">Transmembrane helix</keyword>
<feature type="transmembrane region" description="Helical" evidence="7">
    <location>
        <begin position="127"/>
        <end position="148"/>
    </location>
</feature>
<feature type="compositionally biased region" description="Low complexity" evidence="6">
    <location>
        <begin position="268"/>
        <end position="284"/>
    </location>
</feature>
<feature type="compositionally biased region" description="Polar residues" evidence="6">
    <location>
        <begin position="287"/>
        <end position="300"/>
    </location>
</feature>
<dbReference type="InterPro" id="IPR019108">
    <property type="entry name" value="Caa3_assmbl_CtaG-rel"/>
</dbReference>
<keyword evidence="9" id="KW-1185">Reference proteome</keyword>
<feature type="transmembrane region" description="Helical" evidence="7">
    <location>
        <begin position="95"/>
        <end position="115"/>
    </location>
</feature>
<evidence type="ECO:0000313" key="8">
    <source>
        <dbReference type="EMBL" id="PZR53919.1"/>
    </source>
</evidence>
<comment type="caution">
    <text evidence="8">The sequence shown here is derived from an EMBL/GenBank/DDBJ whole genome shotgun (WGS) entry which is preliminary data.</text>
</comment>
<dbReference type="Pfam" id="PF09678">
    <property type="entry name" value="Caa3_CtaG"/>
    <property type="match status" value="1"/>
</dbReference>
<comment type="subcellular location">
    <subcellularLocation>
        <location evidence="1">Cell membrane</location>
        <topology evidence="1">Multi-pass membrane protein</topology>
    </subcellularLocation>
</comment>
<evidence type="ECO:0000256" key="4">
    <source>
        <dbReference type="ARBA" id="ARBA00022989"/>
    </source>
</evidence>
<gene>
    <name evidence="8" type="ORF">DNL40_07110</name>
</gene>
<keyword evidence="5 7" id="KW-0472">Membrane</keyword>
<evidence type="ECO:0000256" key="5">
    <source>
        <dbReference type="ARBA" id="ARBA00023136"/>
    </source>
</evidence>
<dbReference type="GO" id="GO:0005886">
    <property type="term" value="C:plasma membrane"/>
    <property type="evidence" value="ECO:0007669"/>
    <property type="project" value="UniProtKB-SubCell"/>
</dbReference>
<organism evidence="8 9">
    <name type="scientific">Xylanimonas oleitrophica</name>
    <dbReference type="NCBI Taxonomy" id="2607479"/>
    <lineage>
        <taxon>Bacteria</taxon>
        <taxon>Bacillati</taxon>
        <taxon>Actinomycetota</taxon>
        <taxon>Actinomycetes</taxon>
        <taxon>Micrococcales</taxon>
        <taxon>Promicromonosporaceae</taxon>
        <taxon>Xylanimonas</taxon>
    </lineage>
</organism>
<dbReference type="AlphaFoldDB" id="A0A2W5WQU1"/>
<evidence type="ECO:0000256" key="2">
    <source>
        <dbReference type="ARBA" id="ARBA00022475"/>
    </source>
</evidence>
<evidence type="ECO:0000256" key="6">
    <source>
        <dbReference type="SAM" id="MobiDB-lite"/>
    </source>
</evidence>
<evidence type="ECO:0000313" key="9">
    <source>
        <dbReference type="Proteomes" id="UP000248783"/>
    </source>
</evidence>
<feature type="transmembrane region" description="Helical" evidence="7">
    <location>
        <begin position="160"/>
        <end position="184"/>
    </location>
</feature>
<proteinExistence type="predicted"/>
<reference evidence="8 9" key="1">
    <citation type="submission" date="2018-06" db="EMBL/GenBank/DDBJ databases">
        <title>Whole genome sequencing of a novel hydrocarbon degrading bacterial strain, PW21 isolated from oil contaminated produced water sample.</title>
        <authorList>
            <person name="Nagkirti P."/>
            <person name="Shaikh A."/>
            <person name="Gowdaman V."/>
            <person name="Engineer A.E."/>
            <person name="Dagar S."/>
            <person name="Dhakephalkar P.K."/>
        </authorList>
    </citation>
    <scope>NUCLEOTIDE SEQUENCE [LARGE SCALE GENOMIC DNA]</scope>
    <source>
        <strain evidence="8 9">PW21</strain>
    </source>
</reference>
<evidence type="ECO:0000256" key="3">
    <source>
        <dbReference type="ARBA" id="ARBA00022692"/>
    </source>
</evidence>
<evidence type="ECO:0000256" key="1">
    <source>
        <dbReference type="ARBA" id="ARBA00004651"/>
    </source>
</evidence>
<name>A0A2W5WQU1_9MICO</name>
<protein>
    <submittedName>
        <fullName evidence="8">Cytochrome c oxidase assembly protein</fullName>
    </submittedName>
</protein>
<accession>A0A2W5WQU1</accession>
<sequence length="300" mass="30815">MGLVRRRGALGRPWSGWRTAAWCAGALLLAVAVSPPLVSTAHADPAGHMVQHLLLGMYAPLGLVLAAPVTLLLGAASPAWRRRTARLLGSRPVHVLSHPVTAGLLTSGGLAVLYLTSLYAASLHRPWLHALVSVHFVASGCLFASAVAGPDPVPRRPSTATRAVVLVLTAAAHAVLAKWLYAHAGTLPPGAGHTPAATERAAQWMYYGGDVAEVLLACALFAGWRRARRHGARRTGRAGPGGPGPAPSHSTRTDRSTGSRAARTAGHSAASTPTRAATASITPTCPAGTTSSVMPSSSNT</sequence>
<feature type="region of interest" description="Disordered" evidence="6">
    <location>
        <begin position="231"/>
        <end position="300"/>
    </location>
</feature>
<keyword evidence="3 7" id="KW-0812">Transmembrane</keyword>
<feature type="transmembrane region" description="Helical" evidence="7">
    <location>
        <begin position="53"/>
        <end position="74"/>
    </location>
</feature>